<feature type="compositionally biased region" description="Basic and acidic residues" evidence="2">
    <location>
        <begin position="252"/>
        <end position="262"/>
    </location>
</feature>
<dbReference type="Proteomes" id="UP000311919">
    <property type="component" value="Unassembled WGS sequence"/>
</dbReference>
<keyword evidence="1" id="KW-0175">Coiled coil</keyword>
<dbReference type="AlphaFoldDB" id="A0A4Z2CXN2"/>
<reference evidence="3 4" key="1">
    <citation type="submission" date="2019-03" db="EMBL/GenBank/DDBJ databases">
        <title>An improved genome assembly of the fluke Schistosoma japonicum.</title>
        <authorList>
            <person name="Hu W."/>
            <person name="Luo F."/>
            <person name="Yin M."/>
            <person name="Mo X."/>
            <person name="Sun C."/>
            <person name="Wu Q."/>
            <person name="Zhu B."/>
            <person name="Xiang M."/>
            <person name="Wang J."/>
            <person name="Wang Y."/>
            <person name="Zhang T."/>
            <person name="Xu B."/>
            <person name="Zheng H."/>
            <person name="Feng Z."/>
        </authorList>
    </citation>
    <scope>NUCLEOTIDE SEQUENCE [LARGE SCALE GENOMIC DNA]</scope>
    <source>
        <strain evidence="3">HuSjv2</strain>
        <tissue evidence="3">Worms</tissue>
    </source>
</reference>
<feature type="region of interest" description="Disordered" evidence="2">
    <location>
        <begin position="248"/>
        <end position="281"/>
    </location>
</feature>
<feature type="compositionally biased region" description="Polar residues" evidence="2">
    <location>
        <begin position="266"/>
        <end position="278"/>
    </location>
</feature>
<feature type="region of interest" description="Disordered" evidence="2">
    <location>
        <begin position="515"/>
        <end position="537"/>
    </location>
</feature>
<evidence type="ECO:0000256" key="1">
    <source>
        <dbReference type="SAM" id="Coils"/>
    </source>
</evidence>
<keyword evidence="4" id="KW-1185">Reference proteome</keyword>
<feature type="compositionally biased region" description="Basic residues" evidence="2">
    <location>
        <begin position="519"/>
        <end position="532"/>
    </location>
</feature>
<evidence type="ECO:0000313" key="3">
    <source>
        <dbReference type="EMBL" id="TNN08991.1"/>
    </source>
</evidence>
<proteinExistence type="predicted"/>
<evidence type="ECO:0000313" key="4">
    <source>
        <dbReference type="Proteomes" id="UP000311919"/>
    </source>
</evidence>
<dbReference type="EMBL" id="SKCS01000401">
    <property type="protein sequence ID" value="TNN08991.1"/>
    <property type="molecule type" value="Genomic_DNA"/>
</dbReference>
<accession>A0A4Z2CXN2</accession>
<organism evidence="3 4">
    <name type="scientific">Schistosoma japonicum</name>
    <name type="common">Blood fluke</name>
    <dbReference type="NCBI Taxonomy" id="6182"/>
    <lineage>
        <taxon>Eukaryota</taxon>
        <taxon>Metazoa</taxon>
        <taxon>Spiralia</taxon>
        <taxon>Lophotrochozoa</taxon>
        <taxon>Platyhelminthes</taxon>
        <taxon>Trematoda</taxon>
        <taxon>Digenea</taxon>
        <taxon>Strigeidida</taxon>
        <taxon>Schistosomatoidea</taxon>
        <taxon>Schistosomatidae</taxon>
        <taxon>Schistosoma</taxon>
    </lineage>
</organism>
<gene>
    <name evidence="3" type="ORF">EWB00_006689</name>
</gene>
<feature type="coiled-coil region" evidence="1">
    <location>
        <begin position="25"/>
        <end position="123"/>
    </location>
</feature>
<dbReference type="OrthoDB" id="6288620at2759"/>
<name>A0A4Z2CXN2_SCHJA</name>
<sequence length="744" mass="85103">MLSSNMNCLHSKTNDPIADGQIHSRHILAKEVNSLNNNIKKVNDNSKSTFKSSLKLPHQLKKCDKDVNHLKQKLNTFQSNKRSVSKPTLCRLQDLCIEDRRKLNKLIIKLAEAQEALNIMDSKFEQQSINNKFSTHDATIGLNHLIDSDIYSSSITEHKLFPTKAEQLIAFYKTKLETLENELSQLRGDFKEKPPILKHENNQSTKQSIEVNPTIINDVQQLNHSHTNANNFKEQSSNQSVVLSPQILSSQRDGDDPCDRHMPHSNYENLHKNSGVTDNESKHIKSADDYKDDNINEETIYQTKGSQKRTVSSNPEQQCSRVLPVWKFINSSYDKSLVKIQSRNTISVIPNHQTVRNDVSVMTEPVDIIIQTISPTCTEQATQTLVNESTNLFNSNDKCKNYLEECNLFSFTTTPQLSQQPTNNLSVILDTENIKSLTNSSVQTDIGNHHRNKIRGRRARWCEKKTQNSQTRKKRSIIRDKLVQMKPSSSSASSSCCSTSSLSVFSMYEDDINEVKSPSSRRHQKQSHHKARNLIQTPNCSDSTSMCGIQPIDKKIEILHSINDKTEIENVKLINTPFLHCKISQGHNHQSTTTTATTTSSKQQNKIIPDTELESIIHIMNTTFHSHHSFNPVEHKQFSLNDTYKNYNNTSNHSNHNQNNQSSLSSLLLLPYEQEDRIMMTNNELCLGQVNHVNNYYDHDCCCYSKNCQDEWLVSNEVHKDYIGNNTLEEDIEEELLHDLFFIK</sequence>
<comment type="caution">
    <text evidence="3">The sequence shown here is derived from an EMBL/GenBank/DDBJ whole genome shotgun (WGS) entry which is preliminary data.</text>
</comment>
<evidence type="ECO:0000256" key="2">
    <source>
        <dbReference type="SAM" id="MobiDB-lite"/>
    </source>
</evidence>
<protein>
    <submittedName>
        <fullName evidence="3">Uncharacterized protein</fullName>
    </submittedName>
</protein>